<evidence type="ECO:0000256" key="2">
    <source>
        <dbReference type="PROSITE-ProRule" id="PRU00708"/>
    </source>
</evidence>
<sequence>MFMSTLPLLPSPPKPTRNPNRFNSVELQSCLSLLELCKSTTELTQVHSKLIKLGLFHHSLALTRVLASSSLFPNGDMNYTQSIFDRDENPNTFAYNVMIRGYLQHNQSKKAIYMFYKMVCDVNYAPNYITFPFVLKACSKMEAIEEGKQVHGQVIKFGFGDDLYVQNSLISLYSTCGRIDFARMVFEEMKNPDVVSWNSIIKGLVDMGVVQEAREIFDKMPKRSVVTWNCLISGYVKVGFMEEARKLFDEMDVKDSFSWNTMIGGYVDSGITEAALKLFDRMPEGTKDLITFKMMIDGCAKELRFKEVLEIFQEMQKLKVKPDSFILVNALSACSNMVTLEQGEQIQVYIDRHEVEMDAVLGTALVDMFAKCGKIEKAFSVFDGLVERDIVTWNSVIYNLGIHGYSREALAIFSDMLKSNIPPDETTFLGLLTTCCHCGLADDGKRYFHFMSNVYNLAPKVEHLWLYG</sequence>
<organism evidence="4 5">
    <name type="scientific">Quillaja saponaria</name>
    <name type="common">Soap bark tree</name>
    <dbReference type="NCBI Taxonomy" id="32244"/>
    <lineage>
        <taxon>Eukaryota</taxon>
        <taxon>Viridiplantae</taxon>
        <taxon>Streptophyta</taxon>
        <taxon>Embryophyta</taxon>
        <taxon>Tracheophyta</taxon>
        <taxon>Spermatophyta</taxon>
        <taxon>Magnoliopsida</taxon>
        <taxon>eudicotyledons</taxon>
        <taxon>Gunneridae</taxon>
        <taxon>Pentapetalae</taxon>
        <taxon>rosids</taxon>
        <taxon>fabids</taxon>
        <taxon>Fabales</taxon>
        <taxon>Quillajaceae</taxon>
        <taxon>Quillaja</taxon>
    </lineage>
</organism>
<reference evidence="4" key="1">
    <citation type="journal article" date="2023" name="Science">
        <title>Elucidation of the pathway for biosynthesis of saponin adjuvants from the soapbark tree.</title>
        <authorList>
            <person name="Reed J."/>
            <person name="Orme A."/>
            <person name="El-Demerdash A."/>
            <person name="Owen C."/>
            <person name="Martin L.B.B."/>
            <person name="Misra R.C."/>
            <person name="Kikuchi S."/>
            <person name="Rejzek M."/>
            <person name="Martin A.C."/>
            <person name="Harkess A."/>
            <person name="Leebens-Mack J."/>
            <person name="Louveau T."/>
            <person name="Stephenson M.J."/>
            <person name="Osbourn A."/>
        </authorList>
    </citation>
    <scope>NUCLEOTIDE SEQUENCE</scope>
    <source>
        <strain evidence="4">S10</strain>
    </source>
</reference>
<comment type="caution">
    <text evidence="4">The sequence shown here is derived from an EMBL/GenBank/DDBJ whole genome shotgun (WGS) entry which is preliminary data.</text>
</comment>
<dbReference type="FunFam" id="1.25.40.10:FF:000031">
    <property type="entry name" value="Pentatricopeptide repeat-containing protein mitochondrial"/>
    <property type="match status" value="1"/>
</dbReference>
<accession>A0AAD7PEX5</accession>
<dbReference type="FunFam" id="1.25.40.10:FF:000125">
    <property type="entry name" value="Pentatricopeptide repeat-containing protein"/>
    <property type="match status" value="1"/>
</dbReference>
<dbReference type="EMBL" id="JARAOO010000010">
    <property type="protein sequence ID" value="KAJ7952364.1"/>
    <property type="molecule type" value="Genomic_DNA"/>
</dbReference>
<keyword evidence="5" id="KW-1185">Reference proteome</keyword>
<dbReference type="Proteomes" id="UP001163823">
    <property type="component" value="Chromosome 10"/>
</dbReference>
<evidence type="ECO:0000256" key="1">
    <source>
        <dbReference type="ARBA" id="ARBA00022737"/>
    </source>
</evidence>
<feature type="repeat" description="PPR" evidence="2">
    <location>
        <begin position="91"/>
        <end position="126"/>
    </location>
</feature>
<dbReference type="Pfam" id="PF13041">
    <property type="entry name" value="PPR_2"/>
    <property type="match status" value="3"/>
</dbReference>
<dbReference type="AlphaFoldDB" id="A0AAD7PEX5"/>
<proteinExistence type="predicted"/>
<dbReference type="GO" id="GO:0048731">
    <property type="term" value="P:system development"/>
    <property type="evidence" value="ECO:0007669"/>
    <property type="project" value="UniProtKB-ARBA"/>
</dbReference>
<evidence type="ECO:0000313" key="4">
    <source>
        <dbReference type="EMBL" id="KAJ7952364.1"/>
    </source>
</evidence>
<evidence type="ECO:0000313" key="5">
    <source>
        <dbReference type="Proteomes" id="UP001163823"/>
    </source>
</evidence>
<dbReference type="InterPro" id="IPR046960">
    <property type="entry name" value="PPR_At4g14850-like_plant"/>
</dbReference>
<feature type="repeat" description="PPR" evidence="2">
    <location>
        <begin position="288"/>
        <end position="322"/>
    </location>
</feature>
<dbReference type="PANTHER" id="PTHR47926">
    <property type="entry name" value="PENTATRICOPEPTIDE REPEAT-CONTAINING PROTEIN"/>
    <property type="match status" value="1"/>
</dbReference>
<feature type="repeat" description="PPR" evidence="2">
    <location>
        <begin position="389"/>
        <end position="423"/>
    </location>
</feature>
<keyword evidence="1" id="KW-0677">Repeat</keyword>
<dbReference type="InterPro" id="IPR002885">
    <property type="entry name" value="PPR_rpt"/>
</dbReference>
<name>A0AAD7PEX5_QUISA</name>
<dbReference type="Pfam" id="PF01535">
    <property type="entry name" value="PPR"/>
    <property type="match status" value="4"/>
</dbReference>
<evidence type="ECO:0000256" key="3">
    <source>
        <dbReference type="SAM" id="MobiDB-lite"/>
    </source>
</evidence>
<dbReference type="GO" id="GO:0009451">
    <property type="term" value="P:RNA modification"/>
    <property type="evidence" value="ECO:0007669"/>
    <property type="project" value="InterPro"/>
</dbReference>
<protein>
    <submittedName>
        <fullName evidence="4">Pentatricopeptide repeat</fullName>
    </submittedName>
</protein>
<feature type="repeat" description="PPR" evidence="2">
    <location>
        <begin position="255"/>
        <end position="285"/>
    </location>
</feature>
<feature type="repeat" description="PPR" evidence="2">
    <location>
        <begin position="193"/>
        <end position="227"/>
    </location>
</feature>
<dbReference type="KEGG" id="qsa:O6P43_024221"/>
<dbReference type="InterPro" id="IPR011990">
    <property type="entry name" value="TPR-like_helical_dom_sf"/>
</dbReference>
<dbReference type="GO" id="GO:0003723">
    <property type="term" value="F:RNA binding"/>
    <property type="evidence" value="ECO:0007669"/>
    <property type="project" value="InterPro"/>
</dbReference>
<dbReference type="NCBIfam" id="TIGR00756">
    <property type="entry name" value="PPR"/>
    <property type="match status" value="7"/>
</dbReference>
<dbReference type="FunFam" id="1.25.40.10:FF:000470">
    <property type="entry name" value="Pentatricopeptide repeat-containing protein At5g66520"/>
    <property type="match status" value="1"/>
</dbReference>
<gene>
    <name evidence="4" type="ORF">O6P43_024221</name>
</gene>
<dbReference type="PROSITE" id="PS51375">
    <property type="entry name" value="PPR"/>
    <property type="match status" value="5"/>
</dbReference>
<feature type="region of interest" description="Disordered" evidence="3">
    <location>
        <begin position="1"/>
        <end position="21"/>
    </location>
</feature>
<dbReference type="Gene3D" id="1.25.40.10">
    <property type="entry name" value="Tetratricopeptide repeat domain"/>
    <property type="match status" value="4"/>
</dbReference>